<evidence type="ECO:0000256" key="1">
    <source>
        <dbReference type="ARBA" id="ARBA00007553"/>
    </source>
</evidence>
<organism evidence="6 7">
    <name type="scientific">Nesidiocoris tenuis</name>
    <dbReference type="NCBI Taxonomy" id="355587"/>
    <lineage>
        <taxon>Eukaryota</taxon>
        <taxon>Metazoa</taxon>
        <taxon>Ecdysozoa</taxon>
        <taxon>Arthropoda</taxon>
        <taxon>Hexapoda</taxon>
        <taxon>Insecta</taxon>
        <taxon>Pterygota</taxon>
        <taxon>Neoptera</taxon>
        <taxon>Paraneoptera</taxon>
        <taxon>Hemiptera</taxon>
        <taxon>Heteroptera</taxon>
        <taxon>Panheteroptera</taxon>
        <taxon>Cimicomorpha</taxon>
        <taxon>Miridae</taxon>
        <taxon>Dicyphina</taxon>
        <taxon>Nesidiocoris</taxon>
    </lineage>
</organism>
<protein>
    <recommendedName>
        <fullName evidence="8">Peptidoglycan-recognition protein</fullName>
    </recommendedName>
</protein>
<dbReference type="SMART" id="SM00701">
    <property type="entry name" value="PGRP"/>
    <property type="match status" value="1"/>
</dbReference>
<comment type="similarity">
    <text evidence="1">Belongs to the N-acetylmuramoyl-L-alanine amidase 2 family.</text>
</comment>
<dbReference type="GO" id="GO:0008745">
    <property type="term" value="F:N-acetylmuramoyl-L-alanine amidase activity"/>
    <property type="evidence" value="ECO:0007669"/>
    <property type="project" value="InterPro"/>
</dbReference>
<gene>
    <name evidence="6" type="ORF">NTEN_LOCUS3929</name>
</gene>
<dbReference type="EMBL" id="CADCXU010005897">
    <property type="protein sequence ID" value="CAA9997635.1"/>
    <property type="molecule type" value="Genomic_DNA"/>
</dbReference>
<reference evidence="6 7" key="1">
    <citation type="submission" date="2020-02" db="EMBL/GenBank/DDBJ databases">
        <authorList>
            <person name="Ferguson B K."/>
        </authorList>
    </citation>
    <scope>NUCLEOTIDE SEQUENCE [LARGE SCALE GENOMIC DNA]</scope>
</reference>
<keyword evidence="2" id="KW-0399">Innate immunity</keyword>
<dbReference type="AlphaFoldDB" id="A0A6H5G5R1"/>
<keyword evidence="7" id="KW-1185">Reference proteome</keyword>
<evidence type="ECO:0000313" key="7">
    <source>
        <dbReference type="Proteomes" id="UP000479000"/>
    </source>
</evidence>
<dbReference type="Gene3D" id="3.40.80.10">
    <property type="entry name" value="Peptidoglycan recognition protein-like"/>
    <property type="match status" value="1"/>
</dbReference>
<dbReference type="InterPro" id="IPR006619">
    <property type="entry name" value="PGRP_domain_met/bac"/>
</dbReference>
<dbReference type="Proteomes" id="UP000479000">
    <property type="component" value="Unassembled WGS sequence"/>
</dbReference>
<evidence type="ECO:0000256" key="3">
    <source>
        <dbReference type="ARBA" id="ARBA00022859"/>
    </source>
</evidence>
<dbReference type="PANTHER" id="PTHR11022">
    <property type="entry name" value="PEPTIDOGLYCAN RECOGNITION PROTEIN"/>
    <property type="match status" value="1"/>
</dbReference>
<sequence length="155" mass="17483">MEDLRAIPPEYAIISHTGSGECLTQKDCCETVRNIQSYLMAKGYDDIGYQFLIGGDGRAYEGRQWNKTGAHTFKYNCASVGISFIGNFVDEAPRNRQVEAATLLLDQLVQNGMLQLNYSVYYHMQLISTESPGQHIIKIVKSWPHWSSQLPSRCS</sequence>
<evidence type="ECO:0000256" key="2">
    <source>
        <dbReference type="ARBA" id="ARBA00022588"/>
    </source>
</evidence>
<dbReference type="SUPFAM" id="SSF55846">
    <property type="entry name" value="N-acetylmuramoyl-L-alanine amidase-like"/>
    <property type="match status" value="1"/>
</dbReference>
<evidence type="ECO:0000259" key="5">
    <source>
        <dbReference type="SMART" id="SM00701"/>
    </source>
</evidence>
<dbReference type="GO" id="GO:0008270">
    <property type="term" value="F:zinc ion binding"/>
    <property type="evidence" value="ECO:0007669"/>
    <property type="project" value="InterPro"/>
</dbReference>
<dbReference type="SMART" id="SM00644">
    <property type="entry name" value="Ami_2"/>
    <property type="match status" value="1"/>
</dbReference>
<dbReference type="GO" id="GO:0009253">
    <property type="term" value="P:peptidoglycan catabolic process"/>
    <property type="evidence" value="ECO:0007669"/>
    <property type="project" value="InterPro"/>
</dbReference>
<feature type="domain" description="N-acetylmuramoyl-L-alanine amidase" evidence="4">
    <location>
        <begin position="2"/>
        <end position="133"/>
    </location>
</feature>
<dbReference type="GO" id="GO:0045087">
    <property type="term" value="P:innate immune response"/>
    <property type="evidence" value="ECO:0007669"/>
    <property type="project" value="UniProtKB-KW"/>
</dbReference>
<dbReference type="CDD" id="cd06583">
    <property type="entry name" value="PGRP"/>
    <property type="match status" value="1"/>
</dbReference>
<dbReference type="PANTHER" id="PTHR11022:SF41">
    <property type="entry name" value="PEPTIDOGLYCAN-RECOGNITION PROTEIN LC-RELATED"/>
    <property type="match status" value="1"/>
</dbReference>
<dbReference type="FunFam" id="3.40.80.10:FF:000001">
    <property type="entry name" value="Peptidoglycan recognition protein 1"/>
    <property type="match status" value="1"/>
</dbReference>
<accession>A0A6H5G5R1</accession>
<dbReference type="InterPro" id="IPR036505">
    <property type="entry name" value="Amidase/PGRP_sf"/>
</dbReference>
<dbReference type="OrthoDB" id="6624324at2759"/>
<proteinExistence type="inferred from homology"/>
<evidence type="ECO:0000313" key="6">
    <source>
        <dbReference type="EMBL" id="CAA9997635.1"/>
    </source>
</evidence>
<name>A0A6H5G5R1_9HEMI</name>
<evidence type="ECO:0008006" key="8">
    <source>
        <dbReference type="Google" id="ProtNLM"/>
    </source>
</evidence>
<dbReference type="InterPro" id="IPR015510">
    <property type="entry name" value="PGRP"/>
</dbReference>
<keyword evidence="3" id="KW-0391">Immunity</keyword>
<dbReference type="InterPro" id="IPR002502">
    <property type="entry name" value="Amidase_domain"/>
</dbReference>
<dbReference type="Pfam" id="PF01510">
    <property type="entry name" value="Amidase_2"/>
    <property type="match status" value="1"/>
</dbReference>
<evidence type="ECO:0000259" key="4">
    <source>
        <dbReference type="SMART" id="SM00644"/>
    </source>
</evidence>
<feature type="domain" description="Peptidoglycan recognition protein family" evidence="5">
    <location>
        <begin position="3"/>
        <end position="127"/>
    </location>
</feature>